<protein>
    <submittedName>
        <fullName evidence="4">DUF305 domain-containing protein</fullName>
    </submittedName>
</protein>
<dbReference type="RefSeq" id="WP_190436530.1">
    <property type="nucleotide sequence ID" value="NZ_JAMPKM010000009.1"/>
</dbReference>
<evidence type="ECO:0000313" key="4">
    <source>
        <dbReference type="EMBL" id="MEP0818452.1"/>
    </source>
</evidence>
<evidence type="ECO:0000256" key="2">
    <source>
        <dbReference type="SAM" id="SignalP"/>
    </source>
</evidence>
<name>A0ABV0J9J2_9CYAN</name>
<evidence type="ECO:0000313" key="5">
    <source>
        <dbReference type="Proteomes" id="UP001464891"/>
    </source>
</evidence>
<dbReference type="Pfam" id="PF03713">
    <property type="entry name" value="DUF305"/>
    <property type="match status" value="1"/>
</dbReference>
<dbReference type="PANTHER" id="PTHR36933">
    <property type="entry name" value="SLL0788 PROTEIN"/>
    <property type="match status" value="1"/>
</dbReference>
<keyword evidence="2" id="KW-0732">Signal</keyword>
<feature type="compositionally biased region" description="Low complexity" evidence="1">
    <location>
        <begin position="34"/>
        <end position="56"/>
    </location>
</feature>
<feature type="chain" id="PRO_5046238672" evidence="2">
    <location>
        <begin position="30"/>
        <end position="237"/>
    </location>
</feature>
<feature type="signal peptide" evidence="2">
    <location>
        <begin position="1"/>
        <end position="29"/>
    </location>
</feature>
<dbReference type="EMBL" id="JAMPKM010000009">
    <property type="protein sequence ID" value="MEP0818452.1"/>
    <property type="molecule type" value="Genomic_DNA"/>
</dbReference>
<dbReference type="InterPro" id="IPR012347">
    <property type="entry name" value="Ferritin-like"/>
</dbReference>
<keyword evidence="5" id="KW-1185">Reference proteome</keyword>
<dbReference type="Gene3D" id="1.20.1260.10">
    <property type="match status" value="1"/>
</dbReference>
<evidence type="ECO:0000256" key="1">
    <source>
        <dbReference type="SAM" id="MobiDB-lite"/>
    </source>
</evidence>
<organism evidence="4 5">
    <name type="scientific">Trichocoleus desertorum GB2-A4</name>
    <dbReference type="NCBI Taxonomy" id="2933944"/>
    <lineage>
        <taxon>Bacteria</taxon>
        <taxon>Bacillati</taxon>
        <taxon>Cyanobacteriota</taxon>
        <taxon>Cyanophyceae</taxon>
        <taxon>Leptolyngbyales</taxon>
        <taxon>Trichocoleusaceae</taxon>
        <taxon>Trichocoleus</taxon>
    </lineage>
</organism>
<dbReference type="InterPro" id="IPR005183">
    <property type="entry name" value="DUF305_CopM-like"/>
</dbReference>
<dbReference type="Proteomes" id="UP001464891">
    <property type="component" value="Unassembled WGS sequence"/>
</dbReference>
<dbReference type="PROSITE" id="PS51257">
    <property type="entry name" value="PROKAR_LIPOPROTEIN"/>
    <property type="match status" value="1"/>
</dbReference>
<gene>
    <name evidence="4" type="ORF">NC998_15235</name>
</gene>
<feature type="region of interest" description="Disordered" evidence="1">
    <location>
        <begin position="32"/>
        <end position="73"/>
    </location>
</feature>
<feature type="domain" description="DUF305" evidence="3">
    <location>
        <begin position="81"/>
        <end position="230"/>
    </location>
</feature>
<comment type="caution">
    <text evidence="4">The sequence shown here is derived from an EMBL/GenBank/DDBJ whole genome shotgun (WGS) entry which is preliminary data.</text>
</comment>
<sequence length="237" mass="25893">MQPPTSRAKPPARLLTAIAFTGSLLISCASTSETQAPTPGATTSSAANPSASPQAQGMNHAHPGSSHNTALDLGPSEANYDLRFIDAMIPHHQGAIAMAKAAQQKAQRPELKQLAAAIIQAQTQEVTQLQKWRQQWYPEFDSTPMAYDAEKRKMLPMSAQQQAAMMMHQDLSASGSEFDQRFLSAMMPHHAGAIAMAQDALQKSQHLEIKQLARNILTTQKAEIQKMQQWQAAWSQP</sequence>
<evidence type="ECO:0000259" key="3">
    <source>
        <dbReference type="Pfam" id="PF03713"/>
    </source>
</evidence>
<accession>A0ABV0J9J2</accession>
<proteinExistence type="predicted"/>
<reference evidence="4 5" key="1">
    <citation type="submission" date="2022-04" db="EMBL/GenBank/DDBJ databases">
        <title>Positive selection, recombination, and allopatry shape intraspecific diversity of widespread and dominant cyanobacteria.</title>
        <authorList>
            <person name="Wei J."/>
            <person name="Shu W."/>
            <person name="Hu C."/>
        </authorList>
    </citation>
    <scope>NUCLEOTIDE SEQUENCE [LARGE SCALE GENOMIC DNA]</scope>
    <source>
        <strain evidence="4 5">GB2-A4</strain>
    </source>
</reference>
<dbReference type="PANTHER" id="PTHR36933:SF1">
    <property type="entry name" value="SLL0788 PROTEIN"/>
    <property type="match status" value="1"/>
</dbReference>